<accession>A0A917J1T5</accession>
<name>A0A917J1T5_9BACT</name>
<dbReference type="InterPro" id="IPR011004">
    <property type="entry name" value="Trimer_LpxA-like_sf"/>
</dbReference>
<reference evidence="1" key="2">
    <citation type="submission" date="2020-09" db="EMBL/GenBank/DDBJ databases">
        <authorList>
            <person name="Sun Q."/>
            <person name="Zhou Y."/>
        </authorList>
    </citation>
    <scope>NUCLEOTIDE SEQUENCE</scope>
    <source>
        <strain evidence="1">CGMCC 1.15290</strain>
    </source>
</reference>
<reference evidence="1" key="1">
    <citation type="journal article" date="2014" name="Int. J. Syst. Evol. Microbiol.">
        <title>Complete genome sequence of Corynebacterium casei LMG S-19264T (=DSM 44701T), isolated from a smear-ripened cheese.</title>
        <authorList>
            <consortium name="US DOE Joint Genome Institute (JGI-PGF)"/>
            <person name="Walter F."/>
            <person name="Albersmeier A."/>
            <person name="Kalinowski J."/>
            <person name="Ruckert C."/>
        </authorList>
    </citation>
    <scope>NUCLEOTIDE SEQUENCE</scope>
    <source>
        <strain evidence="1">CGMCC 1.15290</strain>
    </source>
</reference>
<dbReference type="InterPro" id="IPR051159">
    <property type="entry name" value="Hexapeptide_acetyltransf"/>
</dbReference>
<dbReference type="Proteomes" id="UP000627292">
    <property type="component" value="Unassembled WGS sequence"/>
</dbReference>
<dbReference type="SUPFAM" id="SSF51161">
    <property type="entry name" value="Trimeric LpxA-like enzymes"/>
    <property type="match status" value="1"/>
</dbReference>
<keyword evidence="2" id="KW-1185">Reference proteome</keyword>
<gene>
    <name evidence="1" type="ORF">GCM10011379_33910</name>
</gene>
<comment type="caution">
    <text evidence="1">The sequence shown here is derived from an EMBL/GenBank/DDBJ whole genome shotgun (WGS) entry which is preliminary data.</text>
</comment>
<organism evidence="1 2">
    <name type="scientific">Filimonas zeae</name>
    <dbReference type="NCBI Taxonomy" id="1737353"/>
    <lineage>
        <taxon>Bacteria</taxon>
        <taxon>Pseudomonadati</taxon>
        <taxon>Bacteroidota</taxon>
        <taxon>Chitinophagia</taxon>
        <taxon>Chitinophagales</taxon>
        <taxon>Chitinophagaceae</taxon>
        <taxon>Filimonas</taxon>
    </lineage>
</organism>
<protein>
    <recommendedName>
        <fullName evidence="3">Acyltransferase</fullName>
    </recommendedName>
</protein>
<sequence>MPANNIFRMYRVCRQADASFWLVLFYFLKHKIQYGKNILMHRRVIIKGVQNITSNTILQIGLGNARFVHNKDVTYLNIRGTLFFKGNHTIGRGCRFDIAENATVIIGQNGYINAMSTFVISHKLVIGSDCVISWNCQFLDEDFHHIQYEGKNSKPAEIIVGDHVWIGCDVKIYKGTVIPNGCVIAAGSIVRGVFTQENSLIGGNPAKVIRSPVQWE</sequence>
<dbReference type="EMBL" id="BMIB01000003">
    <property type="protein sequence ID" value="GGH72941.1"/>
    <property type="molecule type" value="Genomic_DNA"/>
</dbReference>
<dbReference type="Gene3D" id="2.160.10.10">
    <property type="entry name" value="Hexapeptide repeat proteins"/>
    <property type="match status" value="1"/>
</dbReference>
<evidence type="ECO:0000313" key="1">
    <source>
        <dbReference type="EMBL" id="GGH72941.1"/>
    </source>
</evidence>
<dbReference type="AlphaFoldDB" id="A0A917J1T5"/>
<evidence type="ECO:0000313" key="2">
    <source>
        <dbReference type="Proteomes" id="UP000627292"/>
    </source>
</evidence>
<evidence type="ECO:0008006" key="3">
    <source>
        <dbReference type="Google" id="ProtNLM"/>
    </source>
</evidence>
<proteinExistence type="predicted"/>
<dbReference type="RefSeq" id="WP_188954383.1">
    <property type="nucleotide sequence ID" value="NZ_BMIB01000003.1"/>
</dbReference>
<dbReference type="CDD" id="cd04647">
    <property type="entry name" value="LbH_MAT_like"/>
    <property type="match status" value="1"/>
</dbReference>
<dbReference type="PANTHER" id="PTHR23416:SF78">
    <property type="entry name" value="LIPOPOLYSACCHARIDE BIOSYNTHESIS O-ACETYL TRANSFERASE WBBJ-RELATED"/>
    <property type="match status" value="1"/>
</dbReference>
<dbReference type="PANTHER" id="PTHR23416">
    <property type="entry name" value="SIALIC ACID SYNTHASE-RELATED"/>
    <property type="match status" value="1"/>
</dbReference>